<dbReference type="SMART" id="SM00700">
    <property type="entry name" value="JHBP"/>
    <property type="match status" value="1"/>
</dbReference>
<dbReference type="InterPro" id="IPR010562">
    <property type="entry name" value="Haemolymph_juvenile_hormone-bd"/>
</dbReference>
<organism evidence="2 3">
    <name type="scientific">Tetragonisca angustula</name>
    <dbReference type="NCBI Taxonomy" id="166442"/>
    <lineage>
        <taxon>Eukaryota</taxon>
        <taxon>Metazoa</taxon>
        <taxon>Ecdysozoa</taxon>
        <taxon>Arthropoda</taxon>
        <taxon>Hexapoda</taxon>
        <taxon>Insecta</taxon>
        <taxon>Pterygota</taxon>
        <taxon>Neoptera</taxon>
        <taxon>Endopterygota</taxon>
        <taxon>Hymenoptera</taxon>
        <taxon>Apocrita</taxon>
        <taxon>Aculeata</taxon>
        <taxon>Apoidea</taxon>
        <taxon>Anthophila</taxon>
        <taxon>Apidae</taxon>
        <taxon>Tetragonisca</taxon>
    </lineage>
</organism>
<feature type="chain" id="PRO_5043463523" evidence="1">
    <location>
        <begin position="19"/>
        <end position="242"/>
    </location>
</feature>
<dbReference type="Proteomes" id="UP001432146">
    <property type="component" value="Unassembled WGS sequence"/>
</dbReference>
<dbReference type="GO" id="GO:0005615">
    <property type="term" value="C:extracellular space"/>
    <property type="evidence" value="ECO:0007669"/>
    <property type="project" value="TreeGrafter"/>
</dbReference>
<dbReference type="PANTHER" id="PTHR11008:SF39">
    <property type="entry name" value="CIRCADIAN CLOCK-CONTROLLED PROTEIN-LIKE PROTEIN"/>
    <property type="match status" value="1"/>
</dbReference>
<proteinExistence type="predicted"/>
<sequence length="242" mass="27344">MFFRLFLFLAAIAGFATAEIPSYMHVCGLRNPNLDKCIVKSMTAITDKLRDGIPELDMPSADPLIIGTFVLTDLPNFKAIGSSVNLKGLLDYQIHFFHLDVEKQRIDINMTFTELSVNSVFNITTRILFPIQETGSLLITAKNAHSRLAVTYVVTNRGGTRHFYYSSFNVKLTVTDFDVEFRGQSIDKTLGEAIEQTIRQNKKELLEASIGNLEKAVSKRCLEIINNFSKHLTYDEVLPDRE</sequence>
<keyword evidence="3" id="KW-1185">Reference proteome</keyword>
<dbReference type="EMBL" id="JAWNGG020000024">
    <property type="protein sequence ID" value="KAK9307943.1"/>
    <property type="molecule type" value="Genomic_DNA"/>
</dbReference>
<comment type="caution">
    <text evidence="2">The sequence shown here is derived from an EMBL/GenBank/DDBJ whole genome shotgun (WGS) entry which is preliminary data.</text>
</comment>
<evidence type="ECO:0000313" key="3">
    <source>
        <dbReference type="Proteomes" id="UP001432146"/>
    </source>
</evidence>
<reference evidence="2 3" key="1">
    <citation type="submission" date="2024-05" db="EMBL/GenBank/DDBJ databases">
        <title>The nuclear and mitochondrial genome assemblies of Tetragonisca angustula (Apidae: Meliponini), a tiny yet remarkable pollinator in the Neotropics.</title>
        <authorList>
            <person name="Ferrari R."/>
            <person name="Ricardo P.C."/>
            <person name="Dias F.C."/>
            <person name="Araujo N.S."/>
            <person name="Soares D.O."/>
            <person name="Zhou Q.-S."/>
            <person name="Zhu C.-D."/>
            <person name="Coutinho L."/>
            <person name="Airas M.C."/>
            <person name="Batista T.M."/>
        </authorList>
    </citation>
    <scope>NUCLEOTIDE SEQUENCE [LARGE SCALE GENOMIC DNA]</scope>
    <source>
        <strain evidence="2">ASF017062</strain>
        <tissue evidence="2">Abdomen</tissue>
    </source>
</reference>
<gene>
    <name evidence="2" type="ORF">QLX08_001859</name>
</gene>
<dbReference type="PANTHER" id="PTHR11008">
    <property type="entry name" value="PROTEIN TAKEOUT-LIKE PROTEIN"/>
    <property type="match status" value="1"/>
</dbReference>
<feature type="signal peptide" evidence="1">
    <location>
        <begin position="1"/>
        <end position="18"/>
    </location>
</feature>
<protein>
    <submittedName>
        <fullName evidence="2">Uncharacterized protein</fullName>
    </submittedName>
</protein>
<evidence type="ECO:0000313" key="2">
    <source>
        <dbReference type="EMBL" id="KAK9307943.1"/>
    </source>
</evidence>
<dbReference type="AlphaFoldDB" id="A0AAW1AFN2"/>
<name>A0AAW1AFN2_9HYME</name>
<evidence type="ECO:0000256" key="1">
    <source>
        <dbReference type="SAM" id="SignalP"/>
    </source>
</evidence>
<keyword evidence="1" id="KW-0732">Signal</keyword>
<accession>A0AAW1AFN2</accession>
<dbReference type="Gene3D" id="3.15.10.30">
    <property type="entry name" value="Haemolymph juvenile hormone binding protein"/>
    <property type="match status" value="1"/>
</dbReference>
<dbReference type="Pfam" id="PF06585">
    <property type="entry name" value="JHBP"/>
    <property type="match status" value="1"/>
</dbReference>
<dbReference type="InterPro" id="IPR038606">
    <property type="entry name" value="To_sf"/>
</dbReference>